<evidence type="ECO:0000256" key="1">
    <source>
        <dbReference type="SAM" id="Phobius"/>
    </source>
</evidence>
<dbReference type="GeneID" id="79266348"/>
<reference evidence="2 3" key="1">
    <citation type="journal article" date="2019" name="Int. J. Syst. Evol. Microbiol.">
        <title>The Global Catalogue of Microorganisms (GCM) 10K type strain sequencing project: providing services to taxonomists for standard genome sequencing and annotation.</title>
        <authorList>
            <consortium name="The Broad Institute Genomics Platform"/>
            <consortium name="The Broad Institute Genome Sequencing Center for Infectious Disease"/>
            <person name="Wu L."/>
            <person name="Ma J."/>
        </authorList>
    </citation>
    <scope>NUCLEOTIDE SEQUENCE [LARGE SCALE GENOMIC DNA]</scope>
    <source>
        <strain evidence="2 3">DT85</strain>
    </source>
</reference>
<keyword evidence="1" id="KW-0472">Membrane</keyword>
<dbReference type="RefSeq" id="WP_276235694.1">
    <property type="nucleotide sequence ID" value="NZ_CP119802.1"/>
</dbReference>
<dbReference type="Proteomes" id="UP001596398">
    <property type="component" value="Unassembled WGS sequence"/>
</dbReference>
<keyword evidence="3" id="KW-1185">Reference proteome</keyword>
<organism evidence="2 3">
    <name type="scientific">Halosegnis marinus</name>
    <dbReference type="NCBI Taxonomy" id="3034023"/>
    <lineage>
        <taxon>Archaea</taxon>
        <taxon>Methanobacteriati</taxon>
        <taxon>Methanobacteriota</taxon>
        <taxon>Stenosarchaea group</taxon>
        <taxon>Halobacteria</taxon>
        <taxon>Halobacteriales</taxon>
        <taxon>Natronomonadaceae</taxon>
        <taxon>Halosegnis</taxon>
    </lineage>
</organism>
<proteinExistence type="predicted"/>
<dbReference type="EMBL" id="JBHTAP010000001">
    <property type="protein sequence ID" value="MFC7234680.1"/>
    <property type="molecule type" value="Genomic_DNA"/>
</dbReference>
<dbReference type="InterPro" id="IPR046506">
    <property type="entry name" value="DUF6684"/>
</dbReference>
<feature type="transmembrane region" description="Helical" evidence="1">
    <location>
        <begin position="12"/>
        <end position="32"/>
    </location>
</feature>
<keyword evidence="1" id="KW-1133">Transmembrane helix</keyword>
<dbReference type="AlphaFoldDB" id="A0ABD5ZMW2"/>
<evidence type="ECO:0000313" key="3">
    <source>
        <dbReference type="Proteomes" id="UP001596398"/>
    </source>
</evidence>
<keyword evidence="1" id="KW-0812">Transmembrane</keyword>
<accession>A0ABD5ZMW2</accession>
<gene>
    <name evidence="2" type="ORF">ACFQJ4_05025</name>
</gene>
<protein>
    <submittedName>
        <fullName evidence="2">DUF6684 family protein</fullName>
    </submittedName>
</protein>
<comment type="caution">
    <text evidence="2">The sequence shown here is derived from an EMBL/GenBank/DDBJ whole genome shotgun (WGS) entry which is preliminary data.</text>
</comment>
<evidence type="ECO:0000313" key="2">
    <source>
        <dbReference type="EMBL" id="MFC7234680.1"/>
    </source>
</evidence>
<dbReference type="Pfam" id="PF20389">
    <property type="entry name" value="DUF6684"/>
    <property type="match status" value="1"/>
</dbReference>
<feature type="transmembrane region" description="Helical" evidence="1">
    <location>
        <begin position="44"/>
        <end position="63"/>
    </location>
</feature>
<name>A0ABD5ZMW2_9EURY</name>
<sequence>MAFERFDRETLLDLVVNAVPLAMLAGFTALFVVVRPYGFDPAAVAIQLTLVLVPLGALSVLSYHAAAAVERAEEATDTD</sequence>